<evidence type="ECO:0000256" key="1">
    <source>
        <dbReference type="SAM" id="Phobius"/>
    </source>
</evidence>
<keyword evidence="2" id="KW-0732">Signal</keyword>
<feature type="signal peptide" evidence="2">
    <location>
        <begin position="1"/>
        <end position="18"/>
    </location>
</feature>
<name>A0ABS5J1J4_9BACT</name>
<proteinExistence type="predicted"/>
<evidence type="ECO:0000313" key="4">
    <source>
        <dbReference type="Proteomes" id="UP000676386"/>
    </source>
</evidence>
<feature type="chain" id="PRO_5045128350" evidence="2">
    <location>
        <begin position="19"/>
        <end position="188"/>
    </location>
</feature>
<keyword evidence="1" id="KW-0812">Transmembrane</keyword>
<organism evidence="3 4">
    <name type="scientific">Chitinophaga hostae</name>
    <dbReference type="NCBI Taxonomy" id="2831022"/>
    <lineage>
        <taxon>Bacteria</taxon>
        <taxon>Pseudomonadati</taxon>
        <taxon>Bacteroidota</taxon>
        <taxon>Chitinophagia</taxon>
        <taxon>Chitinophagales</taxon>
        <taxon>Chitinophagaceae</taxon>
        <taxon>Chitinophaga</taxon>
    </lineage>
</organism>
<reference evidence="3 4" key="1">
    <citation type="submission" date="2021-04" db="EMBL/GenBank/DDBJ databases">
        <title>Chitinophaga sp. nov., isolated from the rhizosphere soil.</title>
        <authorList>
            <person name="He S."/>
        </authorList>
    </citation>
    <scope>NUCLEOTIDE SEQUENCE [LARGE SCALE GENOMIC DNA]</scope>
    <source>
        <strain evidence="3 4">2R12</strain>
    </source>
</reference>
<evidence type="ECO:0000313" key="3">
    <source>
        <dbReference type="EMBL" id="MBS0028960.1"/>
    </source>
</evidence>
<protein>
    <submittedName>
        <fullName evidence="3">Uncharacterized protein</fullName>
    </submittedName>
</protein>
<dbReference type="Proteomes" id="UP000676386">
    <property type="component" value="Unassembled WGS sequence"/>
</dbReference>
<keyword evidence="1" id="KW-1133">Transmembrane helix</keyword>
<gene>
    <name evidence="3" type="ORF">KE626_16690</name>
</gene>
<keyword evidence="4" id="KW-1185">Reference proteome</keyword>
<evidence type="ECO:0000256" key="2">
    <source>
        <dbReference type="SAM" id="SignalP"/>
    </source>
</evidence>
<feature type="transmembrane region" description="Helical" evidence="1">
    <location>
        <begin position="162"/>
        <end position="184"/>
    </location>
</feature>
<dbReference type="EMBL" id="JAGTXB010000007">
    <property type="protein sequence ID" value="MBS0028960.1"/>
    <property type="molecule type" value="Genomic_DNA"/>
</dbReference>
<sequence>MRFLLLAASCFLLQAAYASGLSAWEKPTPGGNVMEYDGTSYYRAYVKWPKCPDLPTDSIYFHSWYFYHDYIIGEQDSGVYLVANETTCTVEKFYSVEAFNHYVAEHHLWPSIWMRRWDPIHNWEQLDTLLFGAFMLSPVVVPLLIFYLYLLGGLFFGKRRSVIKIVFLVGLPLWLLITALLQWYPQSL</sequence>
<accession>A0ABS5J1J4</accession>
<feature type="transmembrane region" description="Helical" evidence="1">
    <location>
        <begin position="129"/>
        <end position="150"/>
    </location>
</feature>
<comment type="caution">
    <text evidence="3">The sequence shown here is derived from an EMBL/GenBank/DDBJ whole genome shotgun (WGS) entry which is preliminary data.</text>
</comment>
<keyword evidence="1" id="KW-0472">Membrane</keyword>
<dbReference type="RefSeq" id="WP_211974060.1">
    <property type="nucleotide sequence ID" value="NZ_CBFHAM010000042.1"/>
</dbReference>